<dbReference type="PROSITE" id="PS50008">
    <property type="entry name" value="PIPLC_Y_DOMAIN"/>
    <property type="match status" value="1"/>
</dbReference>
<feature type="domain" description="PI-PLC Y-box" evidence="9">
    <location>
        <begin position="372"/>
        <end position="485"/>
    </location>
</feature>
<keyword evidence="2 7" id="KW-0378">Hydrolase</keyword>
<dbReference type="Proteomes" id="UP000326877">
    <property type="component" value="Unassembled WGS sequence"/>
</dbReference>
<dbReference type="AlphaFoldDB" id="A0A5N7CB10"/>
<dbReference type="FunFam" id="3.20.20.190:FF:000039">
    <property type="entry name" value="Phosphoinositide phospholipase C"/>
    <property type="match status" value="1"/>
</dbReference>
<dbReference type="SUPFAM" id="SSF49562">
    <property type="entry name" value="C2 domain (Calcium/lipid-binding domain, CaLB)"/>
    <property type="match status" value="1"/>
</dbReference>
<dbReference type="EMBL" id="ML735250">
    <property type="protein sequence ID" value="KAE8390968.1"/>
    <property type="molecule type" value="Genomic_DNA"/>
</dbReference>
<dbReference type="GO" id="GO:0016042">
    <property type="term" value="P:lipid catabolic process"/>
    <property type="evidence" value="ECO:0007669"/>
    <property type="project" value="UniProtKB-KW"/>
</dbReference>
<feature type="compositionally biased region" description="Polar residues" evidence="8">
    <location>
        <begin position="550"/>
        <end position="563"/>
    </location>
</feature>
<dbReference type="PANTHER" id="PTHR10336">
    <property type="entry name" value="PHOSPHOINOSITIDE-SPECIFIC PHOSPHOLIPASE C FAMILY PROTEIN"/>
    <property type="match status" value="1"/>
</dbReference>
<dbReference type="FunFam" id="3.20.20.190:FF:000060">
    <property type="entry name" value="Phosphoinositide phospholipase C"/>
    <property type="match status" value="1"/>
</dbReference>
<sequence>MAELADRTDQITLNDSSKCLEPKSSPDFAPFVASHLEVVYSSLKSLSGVDFLRDIQHESPSDGGDNGTADPLASLAAFRAYMASSASSAVRPIMQQSLSAPINDYFISSSHNTYLTGNQLYSDSDASAYINVLLNGCRCVEIDVWDGDKSPDSQSDDGTSSSSSDTSSVEKKKDESRKEKLKNMAKRHSRLGSISSKLGGILGHKASSGEDTGDPVDPATEISPLPEPKVLHGHTLTKETTFRDVCHAIRDGAFVTSDLPVIVSLEVHASLEQQQAMVEIMEEAWKGMLVEVTPEREATEPLPAPKDLMRKILIKVKYVAPTGEDKDEETSGNNVDALEALEQHTNQGDTSNTAHKPSDMPPKKPSKILHALSRLAVFTKGFHFSHFAQPEAKVPGHVFSLSESAARAAHAKDPEALFEHNRRHFMRIYPYGLRVNSSNLDPSFFWRRGAQVVALNWQSLDKGMMLNSAMFADEQGWVLKPQGYRSTDAPCTIVRHQLDLSIEILAGQNIPLPPGDTNEKGFHPYVVCDLHTETPEDTSSPNGEDDGESETSSYKQTTKSATGASPDFEGQVIQFPTLSGLVEDLTFVRFKVKDNEFGRDSMAAWACIKLSRLQEGYRLIHLYDCSGGKTDGVLLVRIIKRVA</sequence>
<feature type="region of interest" description="Disordered" evidence="8">
    <location>
        <begin position="533"/>
        <end position="566"/>
    </location>
</feature>
<gene>
    <name evidence="10" type="ORF">BDV23DRAFT_76068</name>
</gene>
<feature type="compositionally biased region" description="Polar residues" evidence="8">
    <location>
        <begin position="344"/>
        <end position="355"/>
    </location>
</feature>
<dbReference type="PRINTS" id="PR00390">
    <property type="entry name" value="PHPHLIPASEC"/>
</dbReference>
<dbReference type="Pfam" id="PF00388">
    <property type="entry name" value="PI-PLC-X"/>
    <property type="match status" value="1"/>
</dbReference>
<evidence type="ECO:0000256" key="2">
    <source>
        <dbReference type="ARBA" id="ARBA00022801"/>
    </source>
</evidence>
<dbReference type="FunFam" id="2.60.40.150:FF:000220">
    <property type="entry name" value="Phosphoinositide phospholipase C"/>
    <property type="match status" value="1"/>
</dbReference>
<dbReference type="Pfam" id="PF00387">
    <property type="entry name" value="PI-PLC-Y"/>
    <property type="match status" value="1"/>
</dbReference>
<name>A0A5N7CB10_PETAA</name>
<dbReference type="InterPro" id="IPR001192">
    <property type="entry name" value="PI-PLC_fam"/>
</dbReference>
<dbReference type="InterPro" id="IPR000909">
    <property type="entry name" value="PLipase_C_PInositol-sp_X_dom"/>
</dbReference>
<protein>
    <recommendedName>
        <fullName evidence="7">Phosphoinositide phospholipase C</fullName>
        <ecNumber evidence="7">3.1.4.11</ecNumber>
    </recommendedName>
</protein>
<feature type="compositionally biased region" description="Low complexity" evidence="8">
    <location>
        <begin position="152"/>
        <end position="167"/>
    </location>
</feature>
<evidence type="ECO:0000256" key="1">
    <source>
        <dbReference type="ARBA" id="ARBA00001195"/>
    </source>
</evidence>
<dbReference type="EC" id="3.1.4.11" evidence="7"/>
<evidence type="ECO:0000256" key="8">
    <source>
        <dbReference type="SAM" id="MobiDB-lite"/>
    </source>
</evidence>
<dbReference type="PANTHER" id="PTHR10336:SF82">
    <property type="entry name" value="PHOSPHOINOSITIDE PHOSPHOLIPASE C"/>
    <property type="match status" value="1"/>
</dbReference>
<evidence type="ECO:0000259" key="9">
    <source>
        <dbReference type="PROSITE" id="PS50008"/>
    </source>
</evidence>
<evidence type="ECO:0000256" key="5">
    <source>
        <dbReference type="ARBA" id="ARBA00023224"/>
    </source>
</evidence>
<dbReference type="GO" id="GO:0051209">
    <property type="term" value="P:release of sequestered calcium ion into cytosol"/>
    <property type="evidence" value="ECO:0007669"/>
    <property type="project" value="TreeGrafter"/>
</dbReference>
<keyword evidence="4 7" id="KW-0443">Lipid metabolism</keyword>
<dbReference type="InterPro" id="IPR017946">
    <property type="entry name" value="PLC-like_Pdiesterase_TIM-brl"/>
</dbReference>
<dbReference type="SMART" id="SM00148">
    <property type="entry name" value="PLCXc"/>
    <property type="match status" value="1"/>
</dbReference>
<keyword evidence="3 7" id="KW-0442">Lipid degradation</keyword>
<feature type="region of interest" description="Disordered" evidence="8">
    <location>
        <begin position="344"/>
        <end position="366"/>
    </location>
</feature>
<feature type="region of interest" description="Disordered" evidence="8">
    <location>
        <begin position="148"/>
        <end position="228"/>
    </location>
</feature>
<evidence type="ECO:0000256" key="4">
    <source>
        <dbReference type="ARBA" id="ARBA00023098"/>
    </source>
</evidence>
<evidence type="ECO:0000256" key="3">
    <source>
        <dbReference type="ARBA" id="ARBA00022963"/>
    </source>
</evidence>
<reference evidence="10" key="1">
    <citation type="submission" date="2019-04" db="EMBL/GenBank/DDBJ databases">
        <title>Friends and foes A comparative genomics studyof 23 Aspergillus species from section Flavi.</title>
        <authorList>
            <consortium name="DOE Joint Genome Institute"/>
            <person name="Kjaerbolling I."/>
            <person name="Vesth T."/>
            <person name="Frisvad J.C."/>
            <person name="Nybo J.L."/>
            <person name="Theobald S."/>
            <person name="Kildgaard S."/>
            <person name="Isbrandt T."/>
            <person name="Kuo A."/>
            <person name="Sato A."/>
            <person name="Lyhne E.K."/>
            <person name="Kogle M.E."/>
            <person name="Wiebenga A."/>
            <person name="Kun R.S."/>
            <person name="Lubbers R.J."/>
            <person name="Makela M.R."/>
            <person name="Barry K."/>
            <person name="Chovatia M."/>
            <person name="Clum A."/>
            <person name="Daum C."/>
            <person name="Haridas S."/>
            <person name="He G."/>
            <person name="LaButti K."/>
            <person name="Lipzen A."/>
            <person name="Mondo S."/>
            <person name="Riley R."/>
            <person name="Salamov A."/>
            <person name="Simmons B.A."/>
            <person name="Magnuson J.K."/>
            <person name="Henrissat B."/>
            <person name="Mortensen U.H."/>
            <person name="Larsen T.O."/>
            <person name="Devries R.P."/>
            <person name="Grigoriev I.V."/>
            <person name="Machida M."/>
            <person name="Baker S.E."/>
            <person name="Andersen M.R."/>
        </authorList>
    </citation>
    <scope>NUCLEOTIDE SEQUENCE [LARGE SCALE GENOMIC DNA]</scope>
    <source>
        <strain evidence="10">IBT 14317</strain>
    </source>
</reference>
<dbReference type="InterPro" id="IPR001711">
    <property type="entry name" value="PLipase_C_Pinositol-sp_Y"/>
</dbReference>
<comment type="catalytic activity">
    <reaction evidence="1 7">
        <text>a 1,2-diacyl-sn-glycero-3-phospho-(1D-myo-inositol-4,5-bisphosphate) + H2O = 1D-myo-inositol 1,4,5-trisphosphate + a 1,2-diacyl-sn-glycerol + H(+)</text>
        <dbReference type="Rhea" id="RHEA:33179"/>
        <dbReference type="ChEBI" id="CHEBI:15377"/>
        <dbReference type="ChEBI" id="CHEBI:15378"/>
        <dbReference type="ChEBI" id="CHEBI:17815"/>
        <dbReference type="ChEBI" id="CHEBI:58456"/>
        <dbReference type="ChEBI" id="CHEBI:203600"/>
        <dbReference type="EC" id="3.1.4.11"/>
    </reaction>
</comment>
<dbReference type="Gene3D" id="3.20.20.190">
    <property type="entry name" value="Phosphatidylinositol (PI) phosphodiesterase"/>
    <property type="match status" value="1"/>
</dbReference>
<accession>A0A5N7CB10</accession>
<dbReference type="GO" id="GO:0048015">
    <property type="term" value="P:phosphatidylinositol-mediated signaling"/>
    <property type="evidence" value="ECO:0007669"/>
    <property type="project" value="TreeGrafter"/>
</dbReference>
<keyword evidence="5" id="KW-0807">Transducer</keyword>
<dbReference type="CDD" id="cd08598">
    <property type="entry name" value="PI-PLC1c_yeast"/>
    <property type="match status" value="1"/>
</dbReference>
<evidence type="ECO:0000313" key="10">
    <source>
        <dbReference type="EMBL" id="KAE8390968.1"/>
    </source>
</evidence>
<evidence type="ECO:0000256" key="6">
    <source>
        <dbReference type="ARBA" id="ARBA00059664"/>
    </source>
</evidence>
<evidence type="ECO:0000256" key="7">
    <source>
        <dbReference type="RuleBase" id="RU361133"/>
    </source>
</evidence>
<dbReference type="SUPFAM" id="SSF51695">
    <property type="entry name" value="PLC-like phosphodiesterases"/>
    <property type="match status" value="1"/>
</dbReference>
<dbReference type="OrthoDB" id="269822at2759"/>
<comment type="function">
    <text evidence="6">The production of the second messenger molecules diacylglycerol (DAG) and inositol 1,4,5-trisphosphate (IP3) is mediated by activated phosphatidylinositol-specific phospholipase C enzymes.</text>
</comment>
<dbReference type="SMART" id="SM00149">
    <property type="entry name" value="PLCYc"/>
    <property type="match status" value="1"/>
</dbReference>
<organism evidence="10">
    <name type="scientific">Petromyces alliaceus</name>
    <name type="common">Aspergillus alliaceus</name>
    <dbReference type="NCBI Taxonomy" id="209559"/>
    <lineage>
        <taxon>Eukaryota</taxon>
        <taxon>Fungi</taxon>
        <taxon>Dikarya</taxon>
        <taxon>Ascomycota</taxon>
        <taxon>Pezizomycotina</taxon>
        <taxon>Eurotiomycetes</taxon>
        <taxon>Eurotiomycetidae</taxon>
        <taxon>Eurotiales</taxon>
        <taxon>Aspergillaceae</taxon>
        <taxon>Aspergillus</taxon>
        <taxon>Aspergillus subgen. Circumdati</taxon>
    </lineage>
</organism>
<dbReference type="PROSITE" id="PS50007">
    <property type="entry name" value="PIPLC_X_DOMAIN"/>
    <property type="match status" value="1"/>
</dbReference>
<dbReference type="CDD" id="cd00275">
    <property type="entry name" value="C2_PLC_like"/>
    <property type="match status" value="1"/>
</dbReference>
<dbReference type="InterPro" id="IPR035892">
    <property type="entry name" value="C2_domain_sf"/>
</dbReference>
<dbReference type="Gene3D" id="2.60.40.150">
    <property type="entry name" value="C2 domain"/>
    <property type="match status" value="1"/>
</dbReference>
<dbReference type="GO" id="GO:0004435">
    <property type="term" value="F:phosphatidylinositol-4,5-bisphosphate phospholipase C activity"/>
    <property type="evidence" value="ECO:0007669"/>
    <property type="project" value="UniProtKB-EC"/>
</dbReference>
<proteinExistence type="predicted"/>
<feature type="compositionally biased region" description="Basic and acidic residues" evidence="8">
    <location>
        <begin position="168"/>
        <end position="182"/>
    </location>
</feature>